<keyword evidence="3" id="KW-0068">Autocatalytic cleavage</keyword>
<sequence length="121" mass="12759">MKLFVLLAILTECRRDTLNSPDALRAALDAAVAAGLFTGLGTLVVPFSPQGVTACAVVGESHIALHTWPEEGRIFIDVASCSTKQSVERALDAIRAVFPEGKLAVLEERVLDGGVISSVAR</sequence>
<dbReference type="InterPro" id="IPR003826">
    <property type="entry name" value="AdoMetDC_fam_prok"/>
</dbReference>
<keyword evidence="2" id="KW-0210">Decarboxylase</keyword>
<keyword evidence="5" id="KW-0620">Polyamine biosynthesis</keyword>
<dbReference type="PANTHER" id="PTHR33866:SF2">
    <property type="entry name" value="S-ADENOSYLMETHIONINE DECARBOXYLASE PROENZYME"/>
    <property type="match status" value="1"/>
</dbReference>
<dbReference type="Gene3D" id="3.60.90.10">
    <property type="entry name" value="S-adenosylmethionine decarboxylase"/>
    <property type="match status" value="1"/>
</dbReference>
<evidence type="ECO:0000256" key="7">
    <source>
        <dbReference type="ARBA" id="ARBA00023239"/>
    </source>
</evidence>
<evidence type="ECO:0000256" key="9">
    <source>
        <dbReference type="ARBA" id="ARBA00023317"/>
    </source>
</evidence>
<keyword evidence="11" id="KW-1185">Reference proteome</keyword>
<dbReference type="GO" id="GO:0005829">
    <property type="term" value="C:cytosol"/>
    <property type="evidence" value="ECO:0007669"/>
    <property type="project" value="TreeGrafter"/>
</dbReference>
<accession>A0A4U1IU99</accession>
<keyword evidence="4" id="KW-0745">Spermidine biosynthesis</keyword>
<evidence type="ECO:0000256" key="4">
    <source>
        <dbReference type="ARBA" id="ARBA00023066"/>
    </source>
</evidence>
<dbReference type="Pfam" id="PF02675">
    <property type="entry name" value="AdoMet_dc"/>
    <property type="match status" value="1"/>
</dbReference>
<gene>
    <name evidence="10" type="ORF">E8A74_43435</name>
</gene>
<dbReference type="InterPro" id="IPR016067">
    <property type="entry name" value="S-AdoMet_deCO2ase_core"/>
</dbReference>
<dbReference type="RefSeq" id="WP_136935042.1">
    <property type="nucleotide sequence ID" value="NZ_SSMQ01000078.1"/>
</dbReference>
<name>A0A4U1IU99_9BACT</name>
<organism evidence="10 11">
    <name type="scientific">Polyangium fumosum</name>
    <dbReference type="NCBI Taxonomy" id="889272"/>
    <lineage>
        <taxon>Bacteria</taxon>
        <taxon>Pseudomonadati</taxon>
        <taxon>Myxococcota</taxon>
        <taxon>Polyangia</taxon>
        <taxon>Polyangiales</taxon>
        <taxon>Polyangiaceae</taxon>
        <taxon>Polyangium</taxon>
    </lineage>
</organism>
<keyword evidence="9" id="KW-0670">Pyruvate</keyword>
<keyword evidence="7" id="KW-0456">Lyase</keyword>
<dbReference type="SUPFAM" id="SSF56276">
    <property type="entry name" value="S-adenosylmethionine decarboxylase"/>
    <property type="match status" value="1"/>
</dbReference>
<protein>
    <submittedName>
        <fullName evidence="10">S-adenosylmethionine decarboxylase</fullName>
    </submittedName>
</protein>
<comment type="cofactor">
    <cofactor evidence="1">
        <name>pyruvate</name>
        <dbReference type="ChEBI" id="CHEBI:15361"/>
    </cofactor>
</comment>
<dbReference type="GO" id="GO:0008295">
    <property type="term" value="P:spermidine biosynthetic process"/>
    <property type="evidence" value="ECO:0007669"/>
    <property type="project" value="UniProtKB-KW"/>
</dbReference>
<dbReference type="Proteomes" id="UP000309215">
    <property type="component" value="Unassembled WGS sequence"/>
</dbReference>
<reference evidence="10 11" key="1">
    <citation type="submission" date="2019-04" db="EMBL/GenBank/DDBJ databases">
        <authorList>
            <person name="Li Y."/>
            <person name="Wang J."/>
        </authorList>
    </citation>
    <scope>NUCLEOTIDE SEQUENCE [LARGE SCALE GENOMIC DNA]</scope>
    <source>
        <strain evidence="10 11">DSM 14668</strain>
    </source>
</reference>
<comment type="caution">
    <text evidence="10">The sequence shown here is derived from an EMBL/GenBank/DDBJ whole genome shotgun (WGS) entry which is preliminary data.</text>
</comment>
<evidence type="ECO:0000313" key="10">
    <source>
        <dbReference type="EMBL" id="TKC97947.1"/>
    </source>
</evidence>
<evidence type="ECO:0000256" key="3">
    <source>
        <dbReference type="ARBA" id="ARBA00022813"/>
    </source>
</evidence>
<dbReference type="PANTHER" id="PTHR33866">
    <property type="entry name" value="S-ADENOSYLMETHIONINE DECARBOXYLASE PROENZYME"/>
    <property type="match status" value="1"/>
</dbReference>
<evidence type="ECO:0000256" key="6">
    <source>
        <dbReference type="ARBA" id="ARBA00023145"/>
    </source>
</evidence>
<evidence type="ECO:0000256" key="8">
    <source>
        <dbReference type="ARBA" id="ARBA00023270"/>
    </source>
</evidence>
<dbReference type="AlphaFoldDB" id="A0A4U1IU99"/>
<dbReference type="GO" id="GO:0004014">
    <property type="term" value="F:adenosylmethionine decarboxylase activity"/>
    <property type="evidence" value="ECO:0007669"/>
    <property type="project" value="InterPro"/>
</dbReference>
<dbReference type="OrthoDB" id="9793120at2"/>
<evidence type="ECO:0000256" key="1">
    <source>
        <dbReference type="ARBA" id="ARBA00001928"/>
    </source>
</evidence>
<keyword evidence="8" id="KW-0704">Schiff base</keyword>
<evidence type="ECO:0000313" key="11">
    <source>
        <dbReference type="Proteomes" id="UP000309215"/>
    </source>
</evidence>
<dbReference type="EMBL" id="SSMQ01000078">
    <property type="protein sequence ID" value="TKC97947.1"/>
    <property type="molecule type" value="Genomic_DNA"/>
</dbReference>
<evidence type="ECO:0000256" key="5">
    <source>
        <dbReference type="ARBA" id="ARBA00023115"/>
    </source>
</evidence>
<evidence type="ECO:0000256" key="2">
    <source>
        <dbReference type="ARBA" id="ARBA00022793"/>
    </source>
</evidence>
<keyword evidence="6" id="KW-0865">Zymogen</keyword>
<proteinExistence type="predicted"/>